<gene>
    <name evidence="1" type="ORF">NE863_34995</name>
</gene>
<protein>
    <submittedName>
        <fullName evidence="1">Uncharacterized protein</fullName>
    </submittedName>
</protein>
<organism evidence="1 2">
    <name type="scientific">Ensifer adhaerens</name>
    <name type="common">Sinorhizobium morelense</name>
    <dbReference type="NCBI Taxonomy" id="106592"/>
    <lineage>
        <taxon>Bacteria</taxon>
        <taxon>Pseudomonadati</taxon>
        <taxon>Pseudomonadota</taxon>
        <taxon>Alphaproteobacteria</taxon>
        <taxon>Hyphomicrobiales</taxon>
        <taxon>Rhizobiaceae</taxon>
        <taxon>Sinorhizobium/Ensifer group</taxon>
        <taxon>Ensifer</taxon>
    </lineage>
</organism>
<dbReference type="RefSeq" id="WP_252161543.1">
    <property type="nucleotide sequence ID" value="NZ_CP098810.1"/>
</dbReference>
<name>A0A9Q8YI21_ENSAD</name>
<evidence type="ECO:0000313" key="2">
    <source>
        <dbReference type="Proteomes" id="UP001055460"/>
    </source>
</evidence>
<dbReference type="EMBL" id="CP098810">
    <property type="protein sequence ID" value="USJ28475.1"/>
    <property type="molecule type" value="Genomic_DNA"/>
</dbReference>
<geneLocation type="plasmid" evidence="1 2">
    <name>pC</name>
</geneLocation>
<sequence>MVWETKHKAMNVTKVTGHLPPAKLNVRGRAPQKLTITFTPAELFGAMARCSHLHVINPSAATPEAETCRHLLHQYVDDTSEDFAILGSANRLKDFSRTHLAGVVGAGISYLQMVRDGYIWFDHFENFALAGPAPSSKSPDFVFSQIGHGTVAVSESKATRGSSRKQFDGTVKRGYIEQVAPYLGTKLGSSVVSHGYAIGSWMTSLSRAEILVHHTGTPTRSAAGPGEGPDPIDIRRGNYLDILSLLLGPSISRAARERTWNARGRRFVTARWLGHDWLLGMAPSHGAFAIADRGEPVWAALEEEPQVLWSFNAFALELGVARRVFDSLDTPITQVDPLSNIPVMSDRLIAEASDFDSAVFPDGFAVIGRDAKLENVSVIMPIPRDPDKAQAAEDGEAAEAQMGVVGDEASEFGIISDVQEGMEQLEKNWLAE</sequence>
<accession>A0A9Q8YI21</accession>
<proteinExistence type="predicted"/>
<dbReference type="AlphaFoldDB" id="A0A9Q8YI21"/>
<evidence type="ECO:0000313" key="1">
    <source>
        <dbReference type="EMBL" id="USJ28475.1"/>
    </source>
</evidence>
<reference evidence="1" key="1">
    <citation type="submission" date="2022-06" db="EMBL/GenBank/DDBJ databases">
        <title>Physiological and biochemical characterization and genomic elucidation of a strain of the genus Ensifer adhaerens M8 that combines arsenic oxidation and chromium reduction.</title>
        <authorList>
            <person name="Li X."/>
            <person name="Yu c."/>
        </authorList>
    </citation>
    <scope>NUCLEOTIDE SEQUENCE</scope>
    <source>
        <strain evidence="1">M8</strain>
        <plasmid evidence="1">pC</plasmid>
    </source>
</reference>
<dbReference type="Proteomes" id="UP001055460">
    <property type="component" value="Plasmid pC"/>
</dbReference>
<keyword evidence="1" id="KW-0614">Plasmid</keyword>